<gene>
    <name evidence="1" type="ORF">V2H41_12200</name>
</gene>
<name>A0ABU7RJ64_9BACT</name>
<dbReference type="Proteomes" id="UP001357452">
    <property type="component" value="Unassembled WGS sequence"/>
</dbReference>
<keyword evidence="2" id="KW-1185">Reference proteome</keyword>
<evidence type="ECO:0000313" key="2">
    <source>
        <dbReference type="Proteomes" id="UP001357452"/>
    </source>
</evidence>
<accession>A0ABU7RJ64</accession>
<organism evidence="1 2">
    <name type="scientific">Niabella digestorum</name>
    <dbReference type="NCBI Taxonomy" id="3117701"/>
    <lineage>
        <taxon>Bacteria</taxon>
        <taxon>Pseudomonadati</taxon>
        <taxon>Bacteroidota</taxon>
        <taxon>Chitinophagia</taxon>
        <taxon>Chitinophagales</taxon>
        <taxon>Chitinophagaceae</taxon>
        <taxon>Niabella</taxon>
    </lineage>
</organism>
<dbReference type="EMBL" id="JAZGLY010000008">
    <property type="protein sequence ID" value="MEE6188035.1"/>
    <property type="molecule type" value="Genomic_DNA"/>
</dbReference>
<protein>
    <submittedName>
        <fullName evidence="1">DUF2071 domain-containing protein</fullName>
    </submittedName>
</protein>
<reference evidence="1 2" key="1">
    <citation type="submission" date="2024-01" db="EMBL/GenBank/DDBJ databases">
        <title>Niabella digestum sp. nov., isolated from waste digestion system.</title>
        <authorList>
            <person name="Zhang L."/>
        </authorList>
    </citation>
    <scope>NUCLEOTIDE SEQUENCE [LARGE SCALE GENOMIC DNA]</scope>
    <source>
        <strain evidence="1 2">A18</strain>
    </source>
</reference>
<dbReference type="RefSeq" id="WP_330975439.1">
    <property type="nucleotide sequence ID" value="NZ_JAZGLY010000008.1"/>
</dbReference>
<sequence length="193" mass="22707">MVPKGLDIDTFNGKAYISIIPFTMERLRPRLLPSLSWISNFQEINVRTYVEVGNKKGVYFLNIEAGKYLSAILTRKLSKLPYEKANIKREGTTYYSKNSKKGFWLDVAYTVGETIQQKSELDIWLTERYCLYLKSQDTLYRYDVHHREWELKEVTVTRLDIHYPIGELLLNYPADLTHYSNGVQVLIWDKVKI</sequence>
<dbReference type="PANTHER" id="PTHR39186">
    <property type="entry name" value="DUF2071 FAMILY PROTEIN"/>
    <property type="match status" value="1"/>
</dbReference>
<dbReference type="PANTHER" id="PTHR39186:SF1">
    <property type="entry name" value="DUF2071 DOMAIN-CONTAINING PROTEIN"/>
    <property type="match status" value="1"/>
</dbReference>
<comment type="caution">
    <text evidence="1">The sequence shown here is derived from an EMBL/GenBank/DDBJ whole genome shotgun (WGS) entry which is preliminary data.</text>
</comment>
<evidence type="ECO:0000313" key="1">
    <source>
        <dbReference type="EMBL" id="MEE6188035.1"/>
    </source>
</evidence>
<proteinExistence type="predicted"/>
<dbReference type="Pfam" id="PF09844">
    <property type="entry name" value="DUF2071"/>
    <property type="match status" value="1"/>
</dbReference>
<dbReference type="InterPro" id="IPR018644">
    <property type="entry name" value="DUF2071"/>
</dbReference>